<dbReference type="InterPro" id="IPR002782">
    <property type="entry name" value="Mut7-C_RNAse_dom"/>
</dbReference>
<sequence length="229" mass="24652">MFSCAPPLSRLSGSAWLARAEPGGPRRGGRPPDCAAMFVEPGAGHVNAPAPASPFSVTFRSARRGIQSSLVEPRFFCDAMLGGLARWLRAAGYDAAFEQGIDDAVLVARAGESGRVLLSSDGGIFERTPVREGRVRSLFVPRALGLSGELRFVLGAFSLPLLPPRCMTCGGALRELTKDEARAEAPPKTLSRVETFYRCEGCGKLLWRGSHWERIARVLAEAEVAARVR</sequence>
<dbReference type="OrthoDB" id="9797655at2"/>
<evidence type="ECO:0000313" key="3">
    <source>
        <dbReference type="Proteomes" id="UP000309215"/>
    </source>
</evidence>
<dbReference type="PANTHER" id="PTHR39081:SF1">
    <property type="entry name" value="MUT7-C RNASE DOMAIN-CONTAINING PROTEIN"/>
    <property type="match status" value="1"/>
</dbReference>
<reference evidence="2 3" key="1">
    <citation type="submission" date="2019-04" db="EMBL/GenBank/DDBJ databases">
        <authorList>
            <person name="Li Y."/>
            <person name="Wang J."/>
        </authorList>
    </citation>
    <scope>NUCLEOTIDE SEQUENCE [LARGE SCALE GENOMIC DNA]</scope>
    <source>
        <strain evidence="2 3">DSM 14668</strain>
    </source>
</reference>
<feature type="domain" description="Mut7-C RNAse" evidence="1">
    <location>
        <begin position="73"/>
        <end position="218"/>
    </location>
</feature>
<organism evidence="2 3">
    <name type="scientific">Polyangium fumosum</name>
    <dbReference type="NCBI Taxonomy" id="889272"/>
    <lineage>
        <taxon>Bacteria</taxon>
        <taxon>Pseudomonadati</taxon>
        <taxon>Myxococcota</taxon>
        <taxon>Polyangia</taxon>
        <taxon>Polyangiales</taxon>
        <taxon>Polyangiaceae</taxon>
        <taxon>Polyangium</taxon>
    </lineage>
</organism>
<evidence type="ECO:0000259" key="1">
    <source>
        <dbReference type="Pfam" id="PF01927"/>
    </source>
</evidence>
<dbReference type="Pfam" id="PF01927">
    <property type="entry name" value="Mut7-C"/>
    <property type="match status" value="1"/>
</dbReference>
<keyword evidence="3" id="KW-1185">Reference proteome</keyword>
<gene>
    <name evidence="2" type="ORF">E8A74_42590</name>
</gene>
<accession>A0A4U1IUK9</accession>
<name>A0A4U1IUK9_9BACT</name>
<dbReference type="PANTHER" id="PTHR39081">
    <property type="entry name" value="MUT7-C DOMAIN-CONTAINING PROTEIN"/>
    <property type="match status" value="1"/>
</dbReference>
<dbReference type="Proteomes" id="UP000309215">
    <property type="component" value="Unassembled WGS sequence"/>
</dbReference>
<proteinExistence type="predicted"/>
<comment type="caution">
    <text evidence="2">The sequence shown here is derived from an EMBL/GenBank/DDBJ whole genome shotgun (WGS) entry which is preliminary data.</text>
</comment>
<dbReference type="AlphaFoldDB" id="A0A4U1IUK9"/>
<protein>
    <recommendedName>
        <fullName evidence="1">Mut7-C RNAse domain-containing protein</fullName>
    </recommendedName>
</protein>
<evidence type="ECO:0000313" key="2">
    <source>
        <dbReference type="EMBL" id="TKC98121.1"/>
    </source>
</evidence>
<dbReference type="EMBL" id="SSMQ01000074">
    <property type="protein sequence ID" value="TKC98121.1"/>
    <property type="molecule type" value="Genomic_DNA"/>
</dbReference>